<keyword evidence="3 4" id="KW-0418">Kinase</keyword>
<protein>
    <recommendedName>
        <fullName evidence="4">Kinase</fullName>
        <ecNumber evidence="4">2.7.-.-</ecNumber>
    </recommendedName>
</protein>
<feature type="compositionally biased region" description="Acidic residues" evidence="5">
    <location>
        <begin position="298"/>
        <end position="307"/>
    </location>
</feature>
<dbReference type="InterPro" id="IPR005522">
    <property type="entry name" value="IPK"/>
</dbReference>
<dbReference type="GO" id="GO:0005737">
    <property type="term" value="C:cytoplasm"/>
    <property type="evidence" value="ECO:0007669"/>
    <property type="project" value="TreeGrafter"/>
</dbReference>
<dbReference type="InterPro" id="IPR038286">
    <property type="entry name" value="IPK_sf"/>
</dbReference>
<evidence type="ECO:0000256" key="4">
    <source>
        <dbReference type="RuleBase" id="RU363090"/>
    </source>
</evidence>
<reference evidence="7" key="1">
    <citation type="journal article" date="2014" name="BMC Genomics">
        <title>Genome characteristics reveal the impact of lichenization on lichen-forming fungus Endocarpon pusillum Hedwig (Verrucariales, Ascomycota).</title>
        <authorList>
            <person name="Wang Y.-Y."/>
            <person name="Liu B."/>
            <person name="Zhang X.-Y."/>
            <person name="Zhou Q.-M."/>
            <person name="Zhang T."/>
            <person name="Li H."/>
            <person name="Yu Y.-F."/>
            <person name="Zhang X.-L."/>
            <person name="Hao X.-Y."/>
            <person name="Wang M."/>
            <person name="Wang L."/>
            <person name="Wei J.-C."/>
        </authorList>
    </citation>
    <scope>NUCLEOTIDE SEQUENCE [LARGE SCALE GENOMIC DNA]</scope>
    <source>
        <strain evidence="7">Z07020 / HMAS-L-300199</strain>
    </source>
</reference>
<dbReference type="EC" id="2.7.-.-" evidence="4"/>
<evidence type="ECO:0000256" key="5">
    <source>
        <dbReference type="SAM" id="MobiDB-lite"/>
    </source>
</evidence>
<dbReference type="Proteomes" id="UP000019373">
    <property type="component" value="Unassembled WGS sequence"/>
</dbReference>
<dbReference type="GO" id="GO:0005634">
    <property type="term" value="C:nucleus"/>
    <property type="evidence" value="ECO:0007669"/>
    <property type="project" value="TreeGrafter"/>
</dbReference>
<organism evidence="6 7">
    <name type="scientific">Endocarpon pusillum (strain Z07020 / HMAS-L-300199)</name>
    <name type="common">Lichen-forming fungus</name>
    <dbReference type="NCBI Taxonomy" id="1263415"/>
    <lineage>
        <taxon>Eukaryota</taxon>
        <taxon>Fungi</taxon>
        <taxon>Dikarya</taxon>
        <taxon>Ascomycota</taxon>
        <taxon>Pezizomycotina</taxon>
        <taxon>Eurotiomycetes</taxon>
        <taxon>Chaetothyriomycetidae</taxon>
        <taxon>Verrucariales</taxon>
        <taxon>Verrucariaceae</taxon>
        <taxon>Endocarpon</taxon>
    </lineage>
</organism>
<dbReference type="PANTHER" id="PTHR12400:SF103">
    <property type="entry name" value="INOSITOL POLYPHOSPHATE MULTIKINASE"/>
    <property type="match status" value="1"/>
</dbReference>
<evidence type="ECO:0000256" key="3">
    <source>
        <dbReference type="ARBA" id="ARBA00022777"/>
    </source>
</evidence>
<accession>U1HHD2</accession>
<evidence type="ECO:0000313" key="6">
    <source>
        <dbReference type="EMBL" id="ERF68254.1"/>
    </source>
</evidence>
<dbReference type="OrthoDB" id="338650at2759"/>
<dbReference type="SUPFAM" id="SSF56104">
    <property type="entry name" value="SAICAR synthase-like"/>
    <property type="match status" value="1"/>
</dbReference>
<dbReference type="RefSeq" id="XP_007806029.1">
    <property type="nucleotide sequence ID" value="XM_007807838.1"/>
</dbReference>
<dbReference type="HOGENOM" id="CLU_042569_3_0_1"/>
<evidence type="ECO:0000313" key="7">
    <source>
        <dbReference type="Proteomes" id="UP000019373"/>
    </source>
</evidence>
<dbReference type="eggNOG" id="KOG1620">
    <property type="taxonomic scope" value="Eukaryota"/>
</dbReference>
<keyword evidence="7" id="KW-1185">Reference proteome</keyword>
<dbReference type="OMA" id="FRICGMK"/>
<dbReference type="GeneID" id="19237760"/>
<dbReference type="EMBL" id="KE721523">
    <property type="protein sequence ID" value="ERF68254.1"/>
    <property type="molecule type" value="Genomic_DNA"/>
</dbReference>
<dbReference type="GO" id="GO:0032958">
    <property type="term" value="P:inositol phosphate biosynthetic process"/>
    <property type="evidence" value="ECO:0007669"/>
    <property type="project" value="InterPro"/>
</dbReference>
<dbReference type="AlphaFoldDB" id="U1HHD2"/>
<dbReference type="GO" id="GO:0000824">
    <property type="term" value="F:inositol-1,4,5,6-tetrakisphosphate 3-kinase activity"/>
    <property type="evidence" value="ECO:0007669"/>
    <property type="project" value="TreeGrafter"/>
</dbReference>
<gene>
    <name evidence="6" type="ORF">EPUS_02710</name>
</gene>
<evidence type="ECO:0000256" key="1">
    <source>
        <dbReference type="ARBA" id="ARBA00007374"/>
    </source>
</evidence>
<dbReference type="GO" id="GO:0046854">
    <property type="term" value="P:phosphatidylinositol phosphate biosynthetic process"/>
    <property type="evidence" value="ECO:0007669"/>
    <property type="project" value="TreeGrafter"/>
</dbReference>
<proteinExistence type="inferred from homology"/>
<dbReference type="Pfam" id="PF03770">
    <property type="entry name" value="IPK"/>
    <property type="match status" value="1"/>
</dbReference>
<sequence length="355" mass="39060">MALLRTQTDPSTFVAYTHAAAGHDGVRSDPSGSIIVKPCTPAEVAFYESAATHPKFQAYMPTFMGTLVLSENQDPCSPTAPATAAPAVISNDLQKGGAADWVPSGGKKLDTGLSIVLENVTAGFKRPNVIDVKLGARLWDDDAPETKKRKLDDVSDATTSRSLGFRIVGMRVYRPERRKKIEGISEKHIAVQEDGYLSYDKYYGRNFGAENVHEAFVEFLGGEETLKKPGRTQHVAKRLAREVRDLAAVLQEEESRMYSASILMVYEGDEAAMEAAMQDEKRRAAIVASDSSGKIGEDEVSEEEEDEQLPKVSEMRLIDFAHARWTPSQGPDENVLHGLRSLLKILEQLTMEEKG</sequence>
<dbReference type="GO" id="GO:0008440">
    <property type="term" value="F:inositol-1,4,5-trisphosphate 3-kinase activity"/>
    <property type="evidence" value="ECO:0007669"/>
    <property type="project" value="TreeGrafter"/>
</dbReference>
<evidence type="ECO:0000256" key="2">
    <source>
        <dbReference type="ARBA" id="ARBA00022679"/>
    </source>
</evidence>
<dbReference type="PANTHER" id="PTHR12400">
    <property type="entry name" value="INOSITOL POLYPHOSPHATE KINASE"/>
    <property type="match status" value="1"/>
</dbReference>
<feature type="region of interest" description="Disordered" evidence="5">
    <location>
        <begin position="288"/>
        <end position="312"/>
    </location>
</feature>
<dbReference type="Gene3D" id="3.30.470.160">
    <property type="entry name" value="Inositol polyphosphate kinase"/>
    <property type="match status" value="1"/>
</dbReference>
<keyword evidence="2 4" id="KW-0808">Transferase</keyword>
<comment type="similarity">
    <text evidence="1 4">Belongs to the inositol phosphokinase (IPK) family.</text>
</comment>
<name>U1HHD2_ENDPU</name>